<feature type="compositionally biased region" description="Acidic residues" evidence="1">
    <location>
        <begin position="140"/>
        <end position="149"/>
    </location>
</feature>
<feature type="region of interest" description="Disordered" evidence="1">
    <location>
        <begin position="130"/>
        <end position="149"/>
    </location>
</feature>
<evidence type="ECO:0000256" key="1">
    <source>
        <dbReference type="SAM" id="MobiDB-lite"/>
    </source>
</evidence>
<reference evidence="2" key="1">
    <citation type="submission" date="2023-10" db="EMBL/GenBank/DDBJ databases">
        <authorList>
            <person name="Chen Y."/>
            <person name="Shah S."/>
            <person name="Dougan E. K."/>
            <person name="Thang M."/>
            <person name="Chan C."/>
        </authorList>
    </citation>
    <scope>NUCLEOTIDE SEQUENCE [LARGE SCALE GENOMIC DNA]</scope>
</reference>
<sequence length="149" mass="16507">MIDIFWVIEQPLSSLFNYTCFFQRLVSHCKAGQVTAWLGAYGSSTPKPIKLFFTTGWGGKLRRTKPSAGLLPSLVQCVVTEEGFVQVNGRHSQLRTSSAYPGRFGTTVAVLARMQLMRIYTLEDANGPPLDSPGSWTIDLDPESECDDE</sequence>
<evidence type="ECO:0000313" key="2">
    <source>
        <dbReference type="EMBL" id="CAK0830767.1"/>
    </source>
</evidence>
<protein>
    <submittedName>
        <fullName evidence="2">Uncharacterized protein</fullName>
    </submittedName>
</protein>
<gene>
    <name evidence="2" type="ORF">PCOR1329_LOCUS29305</name>
</gene>
<dbReference type="Proteomes" id="UP001189429">
    <property type="component" value="Unassembled WGS sequence"/>
</dbReference>
<keyword evidence="3" id="KW-1185">Reference proteome</keyword>
<dbReference type="EMBL" id="CAUYUJ010011013">
    <property type="protein sequence ID" value="CAK0830767.1"/>
    <property type="molecule type" value="Genomic_DNA"/>
</dbReference>
<name>A0ABN9SFK9_9DINO</name>
<accession>A0ABN9SFK9</accession>
<evidence type="ECO:0000313" key="3">
    <source>
        <dbReference type="Proteomes" id="UP001189429"/>
    </source>
</evidence>
<comment type="caution">
    <text evidence="2">The sequence shown here is derived from an EMBL/GenBank/DDBJ whole genome shotgun (WGS) entry which is preliminary data.</text>
</comment>
<proteinExistence type="predicted"/>
<organism evidence="2 3">
    <name type="scientific">Prorocentrum cordatum</name>
    <dbReference type="NCBI Taxonomy" id="2364126"/>
    <lineage>
        <taxon>Eukaryota</taxon>
        <taxon>Sar</taxon>
        <taxon>Alveolata</taxon>
        <taxon>Dinophyceae</taxon>
        <taxon>Prorocentrales</taxon>
        <taxon>Prorocentraceae</taxon>
        <taxon>Prorocentrum</taxon>
    </lineage>
</organism>